<evidence type="ECO:0000313" key="9">
    <source>
        <dbReference type="Proteomes" id="UP000026682"/>
    </source>
</evidence>
<dbReference type="GeneID" id="93121877"/>
<dbReference type="GO" id="GO:0005829">
    <property type="term" value="C:cytosol"/>
    <property type="evidence" value="ECO:0007669"/>
    <property type="project" value="TreeGrafter"/>
</dbReference>
<evidence type="ECO:0000256" key="6">
    <source>
        <dbReference type="RuleBase" id="RU364082"/>
    </source>
</evidence>
<evidence type="ECO:0000259" key="7">
    <source>
        <dbReference type="Pfam" id="PF04321"/>
    </source>
</evidence>
<comment type="pathway">
    <text evidence="1 6">Carbohydrate biosynthesis; dTDP-L-rhamnose biosynthesis.</text>
</comment>
<dbReference type="PATRIC" id="fig|1331206.3.peg.3257"/>
<dbReference type="Pfam" id="PF04321">
    <property type="entry name" value="RmlD_sub_bind"/>
    <property type="match status" value="1"/>
</dbReference>
<dbReference type="UniPathway" id="UPA00124"/>
<sequence>MKLLLLGKDGQLGRALRRALAPLGEVLAVGRDSGLDLADLDGLRRLVRAAGPDVVVNAAAFTDVDRVQAEPELALRINAEAPDLLARHMRASRGWLVHYSSEYVYDGSGQHWRDETSPAAPLNCYGQSKLAGDEAVRQSGVHHLLLRTSWVYGLHGANFPRSVLQMAARQPQMRIVDDQIGAPTSADLIADVTAQALRQARLQPAVSGLYHLAAAGAVSRHAYAQYLVEQARRLGWSLGVQTLHAISSADYPQPALRPLNSRLDCARLQAVFGLRLPDWREGVDRLLADWWACPWRRDA</sequence>
<name>A0A158M041_9BORD</name>
<proteinExistence type="inferred from homology"/>
<comment type="function">
    <text evidence="6">Catalyzes the reduction of dTDP-6-deoxy-L-lyxo-4-hexulose to yield dTDP-L-rhamnose.</text>
</comment>
<protein>
    <recommendedName>
        <fullName evidence="4 6">dTDP-4-dehydrorhamnose reductase</fullName>
        <ecNumber evidence="3 6">1.1.1.133</ecNumber>
    </recommendedName>
</protein>
<dbReference type="AlphaFoldDB" id="A0A158M041"/>
<evidence type="ECO:0000256" key="1">
    <source>
        <dbReference type="ARBA" id="ARBA00004781"/>
    </source>
</evidence>
<dbReference type="RefSeq" id="WP_005017039.1">
    <property type="nucleotide sequence ID" value="NZ_JFZZ01000136.1"/>
</dbReference>
<evidence type="ECO:0000256" key="5">
    <source>
        <dbReference type="ARBA" id="ARBA00048200"/>
    </source>
</evidence>
<dbReference type="NCBIfam" id="TIGR01214">
    <property type="entry name" value="rmlD"/>
    <property type="match status" value="1"/>
</dbReference>
<comment type="catalytic activity">
    <reaction evidence="5 6">
        <text>dTDP-beta-L-rhamnose + NADP(+) = dTDP-4-dehydro-beta-L-rhamnose + NADPH + H(+)</text>
        <dbReference type="Rhea" id="RHEA:21796"/>
        <dbReference type="ChEBI" id="CHEBI:15378"/>
        <dbReference type="ChEBI" id="CHEBI:57510"/>
        <dbReference type="ChEBI" id="CHEBI:57783"/>
        <dbReference type="ChEBI" id="CHEBI:58349"/>
        <dbReference type="ChEBI" id="CHEBI:62830"/>
        <dbReference type="EC" id="1.1.1.133"/>
    </reaction>
</comment>
<dbReference type="EC" id="1.1.1.133" evidence="3 6"/>
<evidence type="ECO:0000256" key="3">
    <source>
        <dbReference type="ARBA" id="ARBA00012929"/>
    </source>
</evidence>
<dbReference type="Gene3D" id="3.40.50.720">
    <property type="entry name" value="NAD(P)-binding Rossmann-like Domain"/>
    <property type="match status" value="1"/>
</dbReference>
<dbReference type="PANTHER" id="PTHR10491">
    <property type="entry name" value="DTDP-4-DEHYDRORHAMNOSE REDUCTASE"/>
    <property type="match status" value="1"/>
</dbReference>
<comment type="similarity">
    <text evidence="2 6">Belongs to the dTDP-4-dehydrorhamnose reductase family.</text>
</comment>
<evidence type="ECO:0000256" key="4">
    <source>
        <dbReference type="ARBA" id="ARBA00017099"/>
    </source>
</evidence>
<dbReference type="InterPro" id="IPR029903">
    <property type="entry name" value="RmlD-like-bd"/>
</dbReference>
<organism evidence="8 9">
    <name type="scientific">Bordetella holmesii CDC-H585-BH</name>
    <dbReference type="NCBI Taxonomy" id="1331206"/>
    <lineage>
        <taxon>Bacteria</taxon>
        <taxon>Pseudomonadati</taxon>
        <taxon>Pseudomonadota</taxon>
        <taxon>Betaproteobacteria</taxon>
        <taxon>Burkholderiales</taxon>
        <taxon>Alcaligenaceae</taxon>
        <taxon>Bordetella</taxon>
    </lineage>
</organism>
<dbReference type="PANTHER" id="PTHR10491:SF4">
    <property type="entry name" value="METHIONINE ADENOSYLTRANSFERASE 2 SUBUNIT BETA"/>
    <property type="match status" value="1"/>
</dbReference>
<evidence type="ECO:0000256" key="2">
    <source>
        <dbReference type="ARBA" id="ARBA00010944"/>
    </source>
</evidence>
<dbReference type="InterPro" id="IPR036291">
    <property type="entry name" value="NAD(P)-bd_dom_sf"/>
</dbReference>
<dbReference type="EMBL" id="JFZZ01000136">
    <property type="protein sequence ID" value="KAK87374.1"/>
    <property type="molecule type" value="Genomic_DNA"/>
</dbReference>
<dbReference type="SUPFAM" id="SSF51735">
    <property type="entry name" value="NAD(P)-binding Rossmann-fold domains"/>
    <property type="match status" value="1"/>
</dbReference>
<accession>A0A158M041</accession>
<reference evidence="8 9" key="1">
    <citation type="submission" date="2014-03" db="EMBL/GenBank/DDBJ databases">
        <title>Genome sequence of Bordetella holmseii.</title>
        <authorList>
            <person name="Harvill E."/>
            <person name="Goodfield L.L."/>
            <person name="Ivanov Y."/>
            <person name="Meyer J.A."/>
            <person name="Newth C."/>
            <person name="Cassiday P."/>
            <person name="Tondella M.L."/>
            <person name="Liao P."/>
            <person name="Zimmerman J."/>
            <person name="Meert K."/>
            <person name="Wessel D."/>
            <person name="Berger J."/>
            <person name="Dean J.M."/>
            <person name="Holubkov R."/>
            <person name="Burr J."/>
            <person name="Liu T."/>
            <person name="Brinkac L.M."/>
            <person name="Sanka R."/>
            <person name="Kim M."/>
            <person name="Losada L."/>
        </authorList>
    </citation>
    <scope>NUCLEOTIDE SEQUENCE [LARGE SCALE GENOMIC DNA]</scope>
    <source>
        <strain evidence="8 9">CDC-H585-BH</strain>
    </source>
</reference>
<keyword evidence="6" id="KW-0521">NADP</keyword>
<comment type="cofactor">
    <cofactor evidence="6">
        <name>Mg(2+)</name>
        <dbReference type="ChEBI" id="CHEBI:18420"/>
    </cofactor>
    <text evidence="6">Binds 1 Mg(2+) ion per monomer.</text>
</comment>
<dbReference type="Gene3D" id="3.90.25.10">
    <property type="entry name" value="UDP-galactose 4-epimerase, domain 1"/>
    <property type="match status" value="1"/>
</dbReference>
<dbReference type="CDD" id="cd05254">
    <property type="entry name" value="dTDP_HR_like_SDR_e"/>
    <property type="match status" value="1"/>
</dbReference>
<dbReference type="InterPro" id="IPR005913">
    <property type="entry name" value="dTDP_dehydrorham_reduct"/>
</dbReference>
<evidence type="ECO:0000313" key="8">
    <source>
        <dbReference type="EMBL" id="KAK87374.1"/>
    </source>
</evidence>
<dbReference type="GO" id="GO:0019305">
    <property type="term" value="P:dTDP-rhamnose biosynthetic process"/>
    <property type="evidence" value="ECO:0007669"/>
    <property type="project" value="UniProtKB-UniPathway"/>
</dbReference>
<feature type="domain" description="RmlD-like substrate binding" evidence="7">
    <location>
        <begin position="1"/>
        <end position="289"/>
    </location>
</feature>
<dbReference type="GO" id="GO:0008831">
    <property type="term" value="F:dTDP-4-dehydrorhamnose reductase activity"/>
    <property type="evidence" value="ECO:0007669"/>
    <property type="project" value="UniProtKB-EC"/>
</dbReference>
<dbReference type="Proteomes" id="UP000026682">
    <property type="component" value="Unassembled WGS sequence"/>
</dbReference>
<comment type="caution">
    <text evidence="8">The sequence shown here is derived from an EMBL/GenBank/DDBJ whole genome shotgun (WGS) entry which is preliminary data.</text>
</comment>
<gene>
    <name evidence="8" type="primary">rfbD</name>
    <name evidence="8" type="ORF">L497_2960</name>
</gene>
<dbReference type="STRING" id="35814.BBB42_17610"/>
<keyword evidence="6 8" id="KW-0560">Oxidoreductase</keyword>